<dbReference type="RefSeq" id="WP_168976755.1">
    <property type="nucleotide sequence ID" value="NZ_JABAGO010000089.1"/>
</dbReference>
<dbReference type="Proteomes" id="UP000561326">
    <property type="component" value="Unassembled WGS sequence"/>
</dbReference>
<protein>
    <submittedName>
        <fullName evidence="1">Uncharacterized protein</fullName>
    </submittedName>
</protein>
<evidence type="ECO:0000313" key="1">
    <source>
        <dbReference type="EMBL" id="NMF01447.1"/>
    </source>
</evidence>
<reference evidence="1 2" key="1">
    <citation type="submission" date="2020-04" db="EMBL/GenBank/DDBJ databases">
        <authorList>
            <person name="Hitch T.C.A."/>
            <person name="Wylensek D."/>
            <person name="Clavel T."/>
        </authorList>
    </citation>
    <scope>NUCLEOTIDE SEQUENCE [LARGE SCALE GENOMIC DNA]</scope>
    <source>
        <strain evidence="1 2">WB01_D5_05</strain>
    </source>
</reference>
<proteinExistence type="predicted"/>
<organism evidence="1 2">
    <name type="scientific">Aneurinibacillus aneurinilyticus</name>
    <name type="common">Bacillus aneurinolyticus</name>
    <dbReference type="NCBI Taxonomy" id="1391"/>
    <lineage>
        <taxon>Bacteria</taxon>
        <taxon>Bacillati</taxon>
        <taxon>Bacillota</taxon>
        <taxon>Bacilli</taxon>
        <taxon>Bacillales</taxon>
        <taxon>Paenibacillaceae</taxon>
        <taxon>Aneurinibacillus group</taxon>
        <taxon>Aneurinibacillus</taxon>
    </lineage>
</organism>
<accession>A0A848D5I2</accession>
<sequence>MLGHAKNLYAMYRFGKSVVNVDAFEKAKDKGIVGAKGESGIKILKGKGIKKRSKTYTHEIKVKSSEYGGYRIYRYKNENGNFIFDWFDKGKH</sequence>
<dbReference type="EMBL" id="JABAGO010000089">
    <property type="protein sequence ID" value="NMF01447.1"/>
    <property type="molecule type" value="Genomic_DNA"/>
</dbReference>
<name>A0A848D5I2_ANEAE</name>
<gene>
    <name evidence="1" type="ORF">HF838_24980</name>
</gene>
<dbReference type="AlphaFoldDB" id="A0A848D5I2"/>
<comment type="caution">
    <text evidence="1">The sequence shown here is derived from an EMBL/GenBank/DDBJ whole genome shotgun (WGS) entry which is preliminary data.</text>
</comment>
<evidence type="ECO:0000313" key="2">
    <source>
        <dbReference type="Proteomes" id="UP000561326"/>
    </source>
</evidence>